<dbReference type="EMBL" id="JAPDDP010000006">
    <property type="protein sequence ID" value="MDA0179598.1"/>
    <property type="molecule type" value="Genomic_DNA"/>
</dbReference>
<feature type="domain" description="NAD-dependent epimerase/dehydratase" evidence="1">
    <location>
        <begin position="3"/>
        <end position="211"/>
    </location>
</feature>
<dbReference type="Proteomes" id="UP001147653">
    <property type="component" value="Unassembled WGS sequence"/>
</dbReference>
<dbReference type="SUPFAM" id="SSF51735">
    <property type="entry name" value="NAD(P)-binding Rossmann-fold domains"/>
    <property type="match status" value="1"/>
</dbReference>
<proteinExistence type="predicted"/>
<dbReference type="InterPro" id="IPR036291">
    <property type="entry name" value="NAD(P)-bd_dom_sf"/>
</dbReference>
<reference evidence="3" key="1">
    <citation type="submission" date="2022-10" db="EMBL/GenBank/DDBJ databases">
        <title>The WGS of Solirubrobacter phytolaccae KCTC 29190.</title>
        <authorList>
            <person name="Jiang Z."/>
        </authorList>
    </citation>
    <scope>NUCLEOTIDE SEQUENCE</scope>
    <source>
        <strain evidence="3">KCTC 29190</strain>
    </source>
</reference>
<evidence type="ECO:0000313" key="4">
    <source>
        <dbReference type="Proteomes" id="UP001147653"/>
    </source>
</evidence>
<dbReference type="InterPro" id="IPR001509">
    <property type="entry name" value="Epimerase_deHydtase"/>
</dbReference>
<comment type="caution">
    <text evidence="3">The sequence shown here is derived from an EMBL/GenBank/DDBJ whole genome shotgun (WGS) entry which is preliminary data.</text>
</comment>
<dbReference type="RefSeq" id="WP_270023895.1">
    <property type="nucleotide sequence ID" value="NZ_JAPDDP010000006.1"/>
</dbReference>
<dbReference type="AlphaFoldDB" id="A0A9X3S6W0"/>
<dbReference type="PANTHER" id="PTHR11092">
    <property type="entry name" value="SUGAR NUCLEOTIDE EPIMERASE RELATED"/>
    <property type="match status" value="1"/>
</dbReference>
<gene>
    <name evidence="3" type="ORF">OJ997_04765</name>
</gene>
<feature type="domain" description="DUF1731" evidence="2">
    <location>
        <begin position="246"/>
        <end position="293"/>
    </location>
</feature>
<dbReference type="Pfam" id="PF08338">
    <property type="entry name" value="DUF1731"/>
    <property type="match status" value="1"/>
</dbReference>
<dbReference type="Gene3D" id="3.40.50.720">
    <property type="entry name" value="NAD(P)-binding Rossmann-like Domain"/>
    <property type="match status" value="1"/>
</dbReference>
<evidence type="ECO:0000313" key="3">
    <source>
        <dbReference type="EMBL" id="MDA0179598.1"/>
    </source>
</evidence>
<evidence type="ECO:0000259" key="2">
    <source>
        <dbReference type="Pfam" id="PF08338"/>
    </source>
</evidence>
<organism evidence="3 4">
    <name type="scientific">Solirubrobacter phytolaccae</name>
    <dbReference type="NCBI Taxonomy" id="1404360"/>
    <lineage>
        <taxon>Bacteria</taxon>
        <taxon>Bacillati</taxon>
        <taxon>Actinomycetota</taxon>
        <taxon>Thermoleophilia</taxon>
        <taxon>Solirubrobacterales</taxon>
        <taxon>Solirubrobacteraceae</taxon>
        <taxon>Solirubrobacter</taxon>
    </lineage>
</organism>
<sequence>MKIVLAGGTGQVGHVLKREFAGDEVVVIARSEGVRWDGRTLGAWVEALEGADALINLAGRTVDCRYTPANRRAIMRSRLESTWALRDALRGCAAPPRVWLQSSTATIYADNYGPAWDESGRLGGDEVGVPDTWRFSIDVAKRWEEAAADAPVRTVLMRTAMVMSPDRDGVFDTLYGLARRGLGGPAAGGRQYVSWIHDVDFARAVRRLIEDESFAGPVNLSSPNPVPYGDFMRVLRDGRVGLPATKWMLEVGAFFMRTETELVLKSRRVVPGRLLESGFAFAFPEWEAAARDLVSRRA</sequence>
<dbReference type="InterPro" id="IPR013549">
    <property type="entry name" value="DUF1731"/>
</dbReference>
<name>A0A9X3S6W0_9ACTN</name>
<accession>A0A9X3S6W0</accession>
<evidence type="ECO:0000259" key="1">
    <source>
        <dbReference type="Pfam" id="PF01370"/>
    </source>
</evidence>
<keyword evidence="4" id="KW-1185">Reference proteome</keyword>
<protein>
    <submittedName>
        <fullName evidence="3">DUF1731 domain-containing protein</fullName>
    </submittedName>
</protein>
<dbReference type="PANTHER" id="PTHR11092:SF0">
    <property type="entry name" value="EPIMERASE FAMILY PROTEIN SDR39U1"/>
    <property type="match status" value="1"/>
</dbReference>
<dbReference type="Pfam" id="PF01370">
    <property type="entry name" value="Epimerase"/>
    <property type="match status" value="1"/>
</dbReference>